<feature type="transmembrane region" description="Helical" evidence="3">
    <location>
        <begin position="12"/>
        <end position="30"/>
    </location>
</feature>
<evidence type="ECO:0000313" key="5">
    <source>
        <dbReference type="EMBL" id="KTB35868.1"/>
    </source>
</evidence>
<dbReference type="Pfam" id="PF00035">
    <property type="entry name" value="dsrm"/>
    <property type="match status" value="1"/>
</dbReference>
<proteinExistence type="predicted"/>
<feature type="region of interest" description="Disordered" evidence="2">
    <location>
        <begin position="147"/>
        <end position="180"/>
    </location>
</feature>
<keyword evidence="1" id="KW-0694">RNA-binding</keyword>
<accession>A0A0W0FHP5</accession>
<gene>
    <name evidence="5" type="ORF">WG66_11540</name>
</gene>
<feature type="compositionally biased region" description="Polar residues" evidence="2">
    <location>
        <begin position="276"/>
        <end position="287"/>
    </location>
</feature>
<dbReference type="Gene3D" id="3.30.160.20">
    <property type="match status" value="1"/>
</dbReference>
<dbReference type="InterPro" id="IPR014720">
    <property type="entry name" value="dsRBD_dom"/>
</dbReference>
<dbReference type="Proteomes" id="UP000054988">
    <property type="component" value="Unassembled WGS sequence"/>
</dbReference>
<reference evidence="5 6" key="1">
    <citation type="submission" date="2015-12" db="EMBL/GenBank/DDBJ databases">
        <title>Draft genome sequence of Moniliophthora roreri, the causal agent of frosty pod rot of cacao.</title>
        <authorList>
            <person name="Aime M.C."/>
            <person name="Diaz-Valderrama J.R."/>
            <person name="Kijpornyongpan T."/>
            <person name="Phillips-Mora W."/>
        </authorList>
    </citation>
    <scope>NUCLEOTIDE SEQUENCE [LARGE SCALE GENOMIC DNA]</scope>
    <source>
        <strain evidence="5 6">MCA 2952</strain>
    </source>
</reference>
<keyword evidence="3" id="KW-0812">Transmembrane</keyword>
<feature type="domain" description="DRBM" evidence="4">
    <location>
        <begin position="200"/>
        <end position="253"/>
    </location>
</feature>
<protein>
    <recommendedName>
        <fullName evidence="4">DRBM domain-containing protein</fullName>
    </recommendedName>
</protein>
<evidence type="ECO:0000256" key="2">
    <source>
        <dbReference type="SAM" id="MobiDB-lite"/>
    </source>
</evidence>
<feature type="transmembrane region" description="Helical" evidence="3">
    <location>
        <begin position="36"/>
        <end position="57"/>
    </location>
</feature>
<comment type="caution">
    <text evidence="5">The sequence shown here is derived from an EMBL/GenBank/DDBJ whole genome shotgun (WGS) entry which is preliminary data.</text>
</comment>
<name>A0A0W0FHP5_MONRR</name>
<organism evidence="5 6">
    <name type="scientific">Moniliophthora roreri</name>
    <name type="common">Frosty pod rot fungus</name>
    <name type="synonym">Monilia roreri</name>
    <dbReference type="NCBI Taxonomy" id="221103"/>
    <lineage>
        <taxon>Eukaryota</taxon>
        <taxon>Fungi</taxon>
        <taxon>Dikarya</taxon>
        <taxon>Basidiomycota</taxon>
        <taxon>Agaricomycotina</taxon>
        <taxon>Agaricomycetes</taxon>
        <taxon>Agaricomycetidae</taxon>
        <taxon>Agaricales</taxon>
        <taxon>Marasmiineae</taxon>
        <taxon>Marasmiaceae</taxon>
        <taxon>Moniliophthora</taxon>
    </lineage>
</organism>
<evidence type="ECO:0000256" key="1">
    <source>
        <dbReference type="PROSITE-ProRule" id="PRU00266"/>
    </source>
</evidence>
<keyword evidence="3" id="KW-0472">Membrane</keyword>
<keyword evidence="3" id="KW-1133">Transmembrane helix</keyword>
<evidence type="ECO:0000313" key="6">
    <source>
        <dbReference type="Proteomes" id="UP000054988"/>
    </source>
</evidence>
<feature type="compositionally biased region" description="Basic and acidic residues" evidence="2">
    <location>
        <begin position="252"/>
        <end position="266"/>
    </location>
</feature>
<dbReference type="EMBL" id="LATX01001964">
    <property type="protein sequence ID" value="KTB35868.1"/>
    <property type="molecule type" value="Genomic_DNA"/>
</dbReference>
<dbReference type="SUPFAM" id="SSF54768">
    <property type="entry name" value="dsRNA-binding domain-like"/>
    <property type="match status" value="1"/>
</dbReference>
<dbReference type="GO" id="GO:0003723">
    <property type="term" value="F:RNA binding"/>
    <property type="evidence" value="ECO:0007669"/>
    <property type="project" value="UniProtKB-UniRule"/>
</dbReference>
<evidence type="ECO:0000256" key="3">
    <source>
        <dbReference type="SAM" id="Phobius"/>
    </source>
</evidence>
<dbReference type="AlphaFoldDB" id="A0A0W0FHP5"/>
<feature type="region of interest" description="Disordered" evidence="2">
    <location>
        <begin position="252"/>
        <end position="299"/>
    </location>
</feature>
<evidence type="ECO:0000259" key="4">
    <source>
        <dbReference type="PROSITE" id="PS50137"/>
    </source>
</evidence>
<dbReference type="PROSITE" id="PS50137">
    <property type="entry name" value="DS_RBD"/>
    <property type="match status" value="1"/>
</dbReference>
<sequence>MSPLRKPKLTKLILPAIGAICTIIAALAAFKDNNPTVTALSVISGLISAWTAASPFLESISIYRVVKVFARYIGFSDSYIAARNDIELGISRYQSSLRSFNYITQPLLLPSEDAAGYESDTESDNLEDGEIPFTSVQVLTAQTPSKKIGRIPKNGVSSTSPGPKNTAPKNHRSDENADEAIPAVGSAKIALRGYCRVRHYRCVVRTPLHGPDHARYWDSTVTIDGMEYGHAKDVDKEKAENEAASQALDLILRKDKQNKQGKLDRRGRQKGWRPNGDQNSVWNTSSLLAKERRRKRRVA</sequence>